<dbReference type="GO" id="GO:0005840">
    <property type="term" value="C:ribosome"/>
    <property type="evidence" value="ECO:0007669"/>
    <property type="project" value="UniProtKB-KW"/>
</dbReference>
<evidence type="ECO:0000313" key="4">
    <source>
        <dbReference type="EMBL" id="MDA0163503.1"/>
    </source>
</evidence>
<dbReference type="InterPro" id="IPR029063">
    <property type="entry name" value="SAM-dependent_MTases_sf"/>
</dbReference>
<comment type="caution">
    <text evidence="4">The sequence shown here is derived from an EMBL/GenBank/DDBJ whole genome shotgun (WGS) entry which is preliminary data.</text>
</comment>
<dbReference type="AlphaFoldDB" id="A0A9X3MY42"/>
<evidence type="ECO:0000256" key="3">
    <source>
        <dbReference type="SAM" id="MobiDB-lite"/>
    </source>
</evidence>
<dbReference type="GO" id="GO:0008276">
    <property type="term" value="F:protein methyltransferase activity"/>
    <property type="evidence" value="ECO:0007669"/>
    <property type="project" value="TreeGrafter"/>
</dbReference>
<dbReference type="CDD" id="cd02440">
    <property type="entry name" value="AdoMet_MTases"/>
    <property type="match status" value="1"/>
</dbReference>
<dbReference type="InterPro" id="IPR050078">
    <property type="entry name" value="Ribosomal_L11_MeTrfase_PrmA"/>
</dbReference>
<keyword evidence="4" id="KW-0689">Ribosomal protein</keyword>
<dbReference type="Proteomes" id="UP001149140">
    <property type="component" value="Unassembled WGS sequence"/>
</dbReference>
<proteinExistence type="predicted"/>
<feature type="region of interest" description="Disordered" evidence="3">
    <location>
        <begin position="222"/>
        <end position="250"/>
    </location>
</feature>
<reference evidence="4" key="1">
    <citation type="submission" date="2022-10" db="EMBL/GenBank/DDBJ databases">
        <title>The WGS of Solirubrobacter ginsenosidimutans DSM 21036.</title>
        <authorList>
            <person name="Jiang Z."/>
        </authorList>
    </citation>
    <scope>NUCLEOTIDE SEQUENCE</scope>
    <source>
        <strain evidence="4">DSM 21036</strain>
    </source>
</reference>
<dbReference type="RefSeq" id="WP_270042748.1">
    <property type="nucleotide sequence ID" value="NZ_JAPDOD010000025.1"/>
</dbReference>
<keyword evidence="4" id="KW-0687">Ribonucleoprotein</keyword>
<dbReference type="PANTHER" id="PTHR43648:SF1">
    <property type="entry name" value="ELECTRON TRANSFER FLAVOPROTEIN BETA SUBUNIT LYSINE METHYLTRANSFERASE"/>
    <property type="match status" value="1"/>
</dbReference>
<evidence type="ECO:0000256" key="2">
    <source>
        <dbReference type="ARBA" id="ARBA00022679"/>
    </source>
</evidence>
<sequence length="300" mass="30532">MTTRLGIRVRAEDAEIAFARLEPVLAAGAEEVELDGLVEFAVYGDALPTDDEVRALAGDAVVDVVRSRMDSGWALAWQDHLTPVTVGALTIRPPWIEGGVDDLVIDPGPSFGAASHPTTRLCLELLQETPPTALADWGAGSGVLAIAGARLGFAPVVAIELDLLAAHVARRNAGRNGVTVEVIEGDVTAAAPWAPTIVANLTLPLLVAAAGGLAARAASSADAAAPTRPAAPSDATAPTRPAAPSDAAASSPAGATRLIASGVLASAAHEAVAAWAPLGFSERERRVLDGWAALVLERDA</sequence>
<name>A0A9X3MY42_9ACTN</name>
<accession>A0A9X3MY42</accession>
<dbReference type="Pfam" id="PF06325">
    <property type="entry name" value="PrmA"/>
    <property type="match status" value="1"/>
</dbReference>
<keyword evidence="1 4" id="KW-0489">Methyltransferase</keyword>
<protein>
    <submittedName>
        <fullName evidence="4">50S ribosomal protein L11 methyltransferase</fullName>
    </submittedName>
</protein>
<evidence type="ECO:0000313" key="5">
    <source>
        <dbReference type="Proteomes" id="UP001149140"/>
    </source>
</evidence>
<dbReference type="GO" id="GO:0032259">
    <property type="term" value="P:methylation"/>
    <property type="evidence" value="ECO:0007669"/>
    <property type="project" value="UniProtKB-KW"/>
</dbReference>
<keyword evidence="5" id="KW-1185">Reference proteome</keyword>
<organism evidence="4 5">
    <name type="scientific">Solirubrobacter ginsenosidimutans</name>
    <dbReference type="NCBI Taxonomy" id="490573"/>
    <lineage>
        <taxon>Bacteria</taxon>
        <taxon>Bacillati</taxon>
        <taxon>Actinomycetota</taxon>
        <taxon>Thermoleophilia</taxon>
        <taxon>Solirubrobacterales</taxon>
        <taxon>Solirubrobacteraceae</taxon>
        <taxon>Solirubrobacter</taxon>
    </lineage>
</organism>
<evidence type="ECO:0000256" key="1">
    <source>
        <dbReference type="ARBA" id="ARBA00022603"/>
    </source>
</evidence>
<dbReference type="PANTHER" id="PTHR43648">
    <property type="entry name" value="ELECTRON TRANSFER FLAVOPROTEIN BETA SUBUNIT LYSINE METHYLTRANSFERASE"/>
    <property type="match status" value="1"/>
</dbReference>
<keyword evidence="2" id="KW-0808">Transferase</keyword>
<gene>
    <name evidence="4" type="ORF">OM076_24735</name>
</gene>
<dbReference type="EMBL" id="JAPDOD010000025">
    <property type="protein sequence ID" value="MDA0163503.1"/>
    <property type="molecule type" value="Genomic_DNA"/>
</dbReference>
<dbReference type="SUPFAM" id="SSF53335">
    <property type="entry name" value="S-adenosyl-L-methionine-dependent methyltransferases"/>
    <property type="match status" value="1"/>
</dbReference>
<dbReference type="Gene3D" id="3.40.50.150">
    <property type="entry name" value="Vaccinia Virus protein VP39"/>
    <property type="match status" value="1"/>
</dbReference>